<keyword evidence="4 6" id="KW-1133">Transmembrane helix</keyword>
<feature type="transmembrane region" description="Helical" evidence="6">
    <location>
        <begin position="161"/>
        <end position="183"/>
    </location>
</feature>
<evidence type="ECO:0000259" key="7">
    <source>
        <dbReference type="Pfam" id="PF09335"/>
    </source>
</evidence>
<feature type="transmembrane region" description="Helical" evidence="6">
    <location>
        <begin position="84"/>
        <end position="110"/>
    </location>
</feature>
<proteinExistence type="inferred from homology"/>
<evidence type="ECO:0000313" key="9">
    <source>
        <dbReference type="Proteomes" id="UP000288024"/>
    </source>
</evidence>
<reference evidence="8 9" key="1">
    <citation type="submission" date="2019-01" db="EMBL/GenBank/DDBJ databases">
        <title>Bacillus sp. M5HDSG1-1, whole genome shotgun sequence.</title>
        <authorList>
            <person name="Tuo L."/>
        </authorList>
    </citation>
    <scope>NUCLEOTIDE SEQUENCE [LARGE SCALE GENOMIC DNA]</scope>
    <source>
        <strain evidence="8 9">M5HDSG1-1</strain>
    </source>
</reference>
<feature type="transmembrane region" description="Helical" evidence="6">
    <location>
        <begin position="189"/>
        <end position="208"/>
    </location>
</feature>
<keyword evidence="2 6" id="KW-1003">Cell membrane</keyword>
<evidence type="ECO:0000256" key="5">
    <source>
        <dbReference type="ARBA" id="ARBA00023136"/>
    </source>
</evidence>
<evidence type="ECO:0000313" key="8">
    <source>
        <dbReference type="EMBL" id="RVT56637.1"/>
    </source>
</evidence>
<feature type="transmembrane region" description="Helical" evidence="6">
    <location>
        <begin position="7"/>
        <end position="30"/>
    </location>
</feature>
<dbReference type="InterPro" id="IPR032816">
    <property type="entry name" value="VTT_dom"/>
</dbReference>
<evidence type="ECO:0000256" key="4">
    <source>
        <dbReference type="ARBA" id="ARBA00022989"/>
    </source>
</evidence>
<comment type="similarity">
    <text evidence="6">Belongs to the TVP38/TMEM64 family.</text>
</comment>
<name>A0A437K350_9BACI</name>
<feature type="domain" description="VTT" evidence="7">
    <location>
        <begin position="74"/>
        <end position="179"/>
    </location>
</feature>
<dbReference type="PANTHER" id="PTHR12677">
    <property type="entry name" value="GOLGI APPARATUS MEMBRANE PROTEIN TVP38-RELATED"/>
    <property type="match status" value="1"/>
</dbReference>
<dbReference type="Proteomes" id="UP000288024">
    <property type="component" value="Unassembled WGS sequence"/>
</dbReference>
<evidence type="ECO:0000256" key="3">
    <source>
        <dbReference type="ARBA" id="ARBA00022692"/>
    </source>
</evidence>
<feature type="transmembrane region" description="Helical" evidence="6">
    <location>
        <begin position="50"/>
        <end position="77"/>
    </location>
</feature>
<gene>
    <name evidence="8" type="ORF">EM808_27030</name>
</gene>
<feature type="transmembrane region" description="Helical" evidence="6">
    <location>
        <begin position="133"/>
        <end position="154"/>
    </location>
</feature>
<dbReference type="GO" id="GO:0005886">
    <property type="term" value="C:plasma membrane"/>
    <property type="evidence" value="ECO:0007669"/>
    <property type="project" value="UniProtKB-SubCell"/>
</dbReference>
<dbReference type="InterPro" id="IPR015414">
    <property type="entry name" value="TMEM64"/>
</dbReference>
<comment type="caution">
    <text evidence="8">The sequence shown here is derived from an EMBL/GenBank/DDBJ whole genome shotgun (WGS) entry which is preliminary data.</text>
</comment>
<accession>A0A437K350</accession>
<dbReference type="EMBL" id="RZTZ01000024">
    <property type="protein sequence ID" value="RVT56637.1"/>
    <property type="molecule type" value="Genomic_DNA"/>
</dbReference>
<keyword evidence="3 6" id="KW-0812">Transmembrane</keyword>
<dbReference type="PANTHER" id="PTHR12677:SF55">
    <property type="entry name" value="UNDECAPRENYL PHOSPHATE TRANSPORTER SAOUHSC_00901-RELATED"/>
    <property type="match status" value="1"/>
</dbReference>
<evidence type="ECO:0000256" key="6">
    <source>
        <dbReference type="RuleBase" id="RU366058"/>
    </source>
</evidence>
<sequence>MIAIKKLWKLLSFVGTVVLISFMLYQLEIFHAIRNGELKEFTAYYRNNEIYALILSLIIMVIQNSFTVIPLILVITINYYAFGFFYGFMWSWISSIVAAIIVFVAVRYWLQDFVQKKAHGEALRKIENKGGQYVFYARVLPFFPTSILNILAAVTTISLKGFVVGTAAGNFLYFFVLSLIPFGFLSTDINPILIVLIILAVTVVVYFIQKQKKVKAKAANNE</sequence>
<evidence type="ECO:0000256" key="2">
    <source>
        <dbReference type="ARBA" id="ARBA00022475"/>
    </source>
</evidence>
<evidence type="ECO:0000256" key="1">
    <source>
        <dbReference type="ARBA" id="ARBA00004651"/>
    </source>
</evidence>
<organism evidence="8 9">
    <name type="scientific">Niallia taxi</name>
    <dbReference type="NCBI Taxonomy" id="2499688"/>
    <lineage>
        <taxon>Bacteria</taxon>
        <taxon>Bacillati</taxon>
        <taxon>Bacillota</taxon>
        <taxon>Bacilli</taxon>
        <taxon>Bacillales</taxon>
        <taxon>Bacillaceae</taxon>
        <taxon>Niallia</taxon>
    </lineage>
</organism>
<comment type="subcellular location">
    <subcellularLocation>
        <location evidence="1 6">Cell membrane</location>
        <topology evidence="1 6">Multi-pass membrane protein</topology>
    </subcellularLocation>
</comment>
<protein>
    <recommendedName>
        <fullName evidence="6">TVP38/TMEM64 family membrane protein</fullName>
    </recommendedName>
</protein>
<dbReference type="Pfam" id="PF09335">
    <property type="entry name" value="VTT_dom"/>
    <property type="match status" value="1"/>
</dbReference>
<keyword evidence="5 6" id="KW-0472">Membrane</keyword>
<dbReference type="AlphaFoldDB" id="A0A437K350"/>
<keyword evidence="9" id="KW-1185">Reference proteome</keyword>